<dbReference type="Proteomes" id="UP000318590">
    <property type="component" value="Unassembled WGS sequence"/>
</dbReference>
<dbReference type="OrthoDB" id="7876416at2"/>
<gene>
    <name evidence="1" type="ORF">FEV53_02125</name>
</gene>
<proteinExistence type="predicted"/>
<dbReference type="RefSeq" id="WP_142833174.1">
    <property type="nucleotide sequence ID" value="NZ_VFSV01000003.1"/>
</dbReference>
<organism evidence="1 2">
    <name type="scientific">Palleronia caenipelagi</name>
    <dbReference type="NCBI Taxonomy" id="2489174"/>
    <lineage>
        <taxon>Bacteria</taxon>
        <taxon>Pseudomonadati</taxon>
        <taxon>Pseudomonadota</taxon>
        <taxon>Alphaproteobacteria</taxon>
        <taxon>Rhodobacterales</taxon>
        <taxon>Roseobacteraceae</taxon>
        <taxon>Palleronia</taxon>
    </lineage>
</organism>
<sequence>MDLETLIRLISQDGPWVLLVFYLLYREGQSDAATRQALDHNTKVLTEMTTLIRARIAVDHVL</sequence>
<keyword evidence="2" id="KW-1185">Reference proteome</keyword>
<protein>
    <submittedName>
        <fullName evidence="1">Uncharacterized protein</fullName>
    </submittedName>
</protein>
<reference evidence="1 2" key="1">
    <citation type="submission" date="2019-06" db="EMBL/GenBank/DDBJ databases">
        <title>Paenimaribius caenipelagi gen. nov., sp. nov., isolated from a tidal flat.</title>
        <authorList>
            <person name="Yoon J.-H."/>
        </authorList>
    </citation>
    <scope>NUCLEOTIDE SEQUENCE [LARGE SCALE GENOMIC DNA]</scope>
    <source>
        <strain evidence="1 2">JBTF-M29</strain>
    </source>
</reference>
<evidence type="ECO:0000313" key="1">
    <source>
        <dbReference type="EMBL" id="TRD22984.1"/>
    </source>
</evidence>
<comment type="caution">
    <text evidence="1">The sequence shown here is derived from an EMBL/GenBank/DDBJ whole genome shotgun (WGS) entry which is preliminary data.</text>
</comment>
<evidence type="ECO:0000313" key="2">
    <source>
        <dbReference type="Proteomes" id="UP000318590"/>
    </source>
</evidence>
<dbReference type="EMBL" id="VFSV01000003">
    <property type="protein sequence ID" value="TRD22984.1"/>
    <property type="molecule type" value="Genomic_DNA"/>
</dbReference>
<accession>A0A547Q9E3</accession>
<name>A0A547Q9E3_9RHOB</name>
<dbReference type="AlphaFoldDB" id="A0A547Q9E3"/>